<dbReference type="GO" id="GO:0016616">
    <property type="term" value="F:oxidoreductase activity, acting on the CH-OH group of donors, NAD or NADP as acceptor"/>
    <property type="evidence" value="ECO:0007669"/>
    <property type="project" value="UniProtKB-ARBA"/>
</dbReference>
<protein>
    <submittedName>
        <fullName evidence="5">SDR family NAD(P)-dependent oxidoreductase</fullName>
    </submittedName>
</protein>
<keyword evidence="6" id="KW-1185">Reference proteome</keyword>
<evidence type="ECO:0000256" key="3">
    <source>
        <dbReference type="RuleBase" id="RU000363"/>
    </source>
</evidence>
<dbReference type="SMART" id="SM00822">
    <property type="entry name" value="PKS_KR"/>
    <property type="match status" value="1"/>
</dbReference>
<accession>A0A6M2BND8</accession>
<proteinExistence type="inferred from homology"/>
<evidence type="ECO:0000259" key="4">
    <source>
        <dbReference type="SMART" id="SM00822"/>
    </source>
</evidence>
<comment type="similarity">
    <text evidence="1 3">Belongs to the short-chain dehydrogenases/reductases (SDR) family.</text>
</comment>
<dbReference type="InterPro" id="IPR002347">
    <property type="entry name" value="SDR_fam"/>
</dbReference>
<evidence type="ECO:0000256" key="1">
    <source>
        <dbReference type="ARBA" id="ARBA00006484"/>
    </source>
</evidence>
<dbReference type="FunFam" id="3.40.50.720:FF:000047">
    <property type="entry name" value="NADP-dependent L-serine/L-allo-threonine dehydrogenase"/>
    <property type="match status" value="1"/>
</dbReference>
<dbReference type="PROSITE" id="PS00061">
    <property type="entry name" value="ADH_SHORT"/>
    <property type="match status" value="1"/>
</dbReference>
<comment type="caution">
    <text evidence="5">The sequence shown here is derived from an EMBL/GenBank/DDBJ whole genome shotgun (WGS) entry which is preliminary data.</text>
</comment>
<evidence type="ECO:0000256" key="2">
    <source>
        <dbReference type="ARBA" id="ARBA00023002"/>
    </source>
</evidence>
<dbReference type="Proteomes" id="UP000472676">
    <property type="component" value="Unassembled WGS sequence"/>
</dbReference>
<dbReference type="PANTHER" id="PTHR44196">
    <property type="entry name" value="DEHYDROGENASE/REDUCTASE SDR FAMILY MEMBER 7B"/>
    <property type="match status" value="1"/>
</dbReference>
<dbReference type="PANTHER" id="PTHR44196:SF1">
    <property type="entry name" value="DEHYDROGENASE_REDUCTASE SDR FAMILY MEMBER 7B"/>
    <property type="match status" value="1"/>
</dbReference>
<evidence type="ECO:0000313" key="6">
    <source>
        <dbReference type="Proteomes" id="UP000472676"/>
    </source>
</evidence>
<dbReference type="PRINTS" id="PR00080">
    <property type="entry name" value="SDRFAMILY"/>
</dbReference>
<organism evidence="5 6">
    <name type="scientific">Solimonas terrae</name>
    <dbReference type="NCBI Taxonomy" id="1396819"/>
    <lineage>
        <taxon>Bacteria</taxon>
        <taxon>Pseudomonadati</taxon>
        <taxon>Pseudomonadota</taxon>
        <taxon>Gammaproteobacteria</taxon>
        <taxon>Nevskiales</taxon>
        <taxon>Nevskiaceae</taxon>
        <taxon>Solimonas</taxon>
    </lineage>
</organism>
<dbReference type="Gene3D" id="3.40.50.720">
    <property type="entry name" value="NAD(P)-binding Rossmann-like Domain"/>
    <property type="match status" value="1"/>
</dbReference>
<feature type="domain" description="Ketoreductase" evidence="4">
    <location>
        <begin position="8"/>
        <end position="191"/>
    </location>
</feature>
<dbReference type="Pfam" id="PF00106">
    <property type="entry name" value="adh_short"/>
    <property type="match status" value="1"/>
</dbReference>
<dbReference type="InterPro" id="IPR020904">
    <property type="entry name" value="Sc_DH/Rdtase_CS"/>
</dbReference>
<sequence>MTASLAGRVALVTGASSGIGEATALALGGAGASVAVSARRADRLDDLARRIEAAGGKALALPGDVVDESFAAATIAKTIAHFGQIDILVNSAGMIQAGGVENVDTDEYRRVFDLNLLATLYTCRAAIAPMKAQGSGDIINISSLAATKSGPAFSAYAASKHALNSMSDGLRQEVGGHGIRVSIVMPGATSTEVFNNISNEKVRDTIRTHVSKAGAMDPRDVADAILLIVNMPRRTNVSVIAIRPTIDTTA</sequence>
<dbReference type="AlphaFoldDB" id="A0A6M2BND8"/>
<dbReference type="SUPFAM" id="SSF51735">
    <property type="entry name" value="NAD(P)-binding Rossmann-fold domains"/>
    <property type="match status" value="1"/>
</dbReference>
<keyword evidence="2" id="KW-0560">Oxidoreductase</keyword>
<dbReference type="EMBL" id="JAAMOW010000002">
    <property type="protein sequence ID" value="NGY03978.1"/>
    <property type="molecule type" value="Genomic_DNA"/>
</dbReference>
<dbReference type="InterPro" id="IPR057326">
    <property type="entry name" value="KR_dom"/>
</dbReference>
<dbReference type="PRINTS" id="PR00081">
    <property type="entry name" value="GDHRDH"/>
</dbReference>
<evidence type="ECO:0000313" key="5">
    <source>
        <dbReference type="EMBL" id="NGY03978.1"/>
    </source>
</evidence>
<dbReference type="InterPro" id="IPR036291">
    <property type="entry name" value="NAD(P)-bd_dom_sf"/>
</dbReference>
<dbReference type="GO" id="GO:0016020">
    <property type="term" value="C:membrane"/>
    <property type="evidence" value="ECO:0007669"/>
    <property type="project" value="TreeGrafter"/>
</dbReference>
<reference evidence="5 6" key="1">
    <citation type="journal article" date="2014" name="Int. J. Syst. Evol. Microbiol.">
        <title>Solimonas terrae sp. nov., isolated from soil.</title>
        <authorList>
            <person name="Kim S.J."/>
            <person name="Moon J.Y."/>
            <person name="Weon H.Y."/>
            <person name="Ahn J.H."/>
            <person name="Chen W.M."/>
            <person name="Kwon S.W."/>
        </authorList>
    </citation>
    <scope>NUCLEOTIDE SEQUENCE [LARGE SCALE GENOMIC DNA]</scope>
    <source>
        <strain evidence="5 6">KIS83-12</strain>
    </source>
</reference>
<gene>
    <name evidence="5" type="ORF">G7Y85_04320</name>
</gene>
<name>A0A6M2BND8_9GAMM</name>
<dbReference type="RefSeq" id="WP_166252347.1">
    <property type="nucleotide sequence ID" value="NZ_JAAMOW010000002.1"/>
</dbReference>